<evidence type="ECO:0000313" key="1">
    <source>
        <dbReference type="EMBL" id="ETL98632.1"/>
    </source>
</evidence>
<sequence length="165" mass="16888">MSGFIYPPPTFISSCYNPAFYLSLDQTGYLTYAYAQTLYLSINDYRLSYITGITPGTATPGIALVVASDGSLSGLGALSCSSLTVGGSAISPTPTYVLGITGGTAAASKALVLDSSSNISGINALSATSLTGTLQTASQPNITSVANLNITAHDGALPQQAKRWY</sequence>
<organism evidence="1">
    <name type="scientific">Phytophthora nicotianae</name>
    <name type="common">Potato buckeye rot agent</name>
    <name type="synonym">Phytophthora parasitica</name>
    <dbReference type="NCBI Taxonomy" id="4792"/>
    <lineage>
        <taxon>Eukaryota</taxon>
        <taxon>Sar</taxon>
        <taxon>Stramenopiles</taxon>
        <taxon>Oomycota</taxon>
        <taxon>Peronosporomycetes</taxon>
        <taxon>Peronosporales</taxon>
        <taxon>Peronosporaceae</taxon>
        <taxon>Phytophthora</taxon>
    </lineage>
</organism>
<proteinExistence type="predicted"/>
<dbReference type="Proteomes" id="UP000054423">
    <property type="component" value="Unassembled WGS sequence"/>
</dbReference>
<dbReference type="EMBL" id="KI678505">
    <property type="protein sequence ID" value="ETL98632.1"/>
    <property type="molecule type" value="Genomic_DNA"/>
</dbReference>
<dbReference type="OrthoDB" id="128763at2759"/>
<gene>
    <name evidence="1" type="ORF">L917_04335</name>
</gene>
<dbReference type="AlphaFoldDB" id="W2LMI2"/>
<reference evidence="1" key="1">
    <citation type="submission" date="2013-11" db="EMBL/GenBank/DDBJ databases">
        <title>The Genome Sequence of Phytophthora parasitica CHvinca01.</title>
        <authorList>
            <consortium name="The Broad Institute Genomics Platform"/>
            <person name="Russ C."/>
            <person name="Tyler B."/>
            <person name="Panabieres F."/>
            <person name="Shan W."/>
            <person name="Tripathy S."/>
            <person name="Grunwald N."/>
            <person name="Machado M."/>
            <person name="Johnson C.S."/>
            <person name="Arredondo F."/>
            <person name="Hong C."/>
            <person name="Coffey M."/>
            <person name="Young S.K."/>
            <person name="Zeng Q."/>
            <person name="Gargeya S."/>
            <person name="Fitzgerald M."/>
            <person name="Abouelleil A."/>
            <person name="Alvarado L."/>
            <person name="Chapman S.B."/>
            <person name="Gainer-Dewar J."/>
            <person name="Goldberg J."/>
            <person name="Griggs A."/>
            <person name="Gujja S."/>
            <person name="Hansen M."/>
            <person name="Howarth C."/>
            <person name="Imamovic A."/>
            <person name="Ireland A."/>
            <person name="Larimer J."/>
            <person name="McCowan C."/>
            <person name="Murphy C."/>
            <person name="Pearson M."/>
            <person name="Poon T.W."/>
            <person name="Priest M."/>
            <person name="Roberts A."/>
            <person name="Saif S."/>
            <person name="Shea T."/>
            <person name="Sykes S."/>
            <person name="Wortman J."/>
            <person name="Nusbaum C."/>
            <person name="Birren B."/>
        </authorList>
    </citation>
    <scope>NUCLEOTIDE SEQUENCE [LARGE SCALE GENOMIC DNA]</scope>
    <source>
        <strain evidence="1">CHvinca01</strain>
    </source>
</reference>
<protein>
    <submittedName>
        <fullName evidence="1">Uncharacterized protein</fullName>
    </submittedName>
</protein>
<accession>W2LMI2</accession>
<name>W2LMI2_PHYNI</name>